<dbReference type="PROSITE" id="PS51257">
    <property type="entry name" value="PROKAR_LIPOPROTEIN"/>
    <property type="match status" value="1"/>
</dbReference>
<keyword evidence="5" id="KW-0411">Iron-sulfur</keyword>
<dbReference type="GO" id="GO:0020037">
    <property type="term" value="F:heme binding"/>
    <property type="evidence" value="ECO:0007669"/>
    <property type="project" value="InterPro"/>
</dbReference>
<dbReference type="InterPro" id="IPR006067">
    <property type="entry name" value="NO2/SO3_Rdtase_4Fe4S_dom"/>
</dbReference>
<evidence type="ECO:0000256" key="2">
    <source>
        <dbReference type="ARBA" id="ARBA00022723"/>
    </source>
</evidence>
<dbReference type="InterPro" id="IPR045854">
    <property type="entry name" value="NO2/SO3_Rdtase_4Fe4S_sf"/>
</dbReference>
<evidence type="ECO:0000256" key="4">
    <source>
        <dbReference type="ARBA" id="ARBA00023004"/>
    </source>
</evidence>
<gene>
    <name evidence="7" type="ORF">LX24_00238</name>
</gene>
<dbReference type="GO" id="GO:0046872">
    <property type="term" value="F:metal ion binding"/>
    <property type="evidence" value="ECO:0007669"/>
    <property type="project" value="UniProtKB-KW"/>
</dbReference>
<dbReference type="Pfam" id="PF01077">
    <property type="entry name" value="NIR_SIR"/>
    <property type="match status" value="1"/>
</dbReference>
<organism evidence="7 8">
    <name type="scientific">Desulfallas thermosapovorans DSM 6562</name>
    <dbReference type="NCBI Taxonomy" id="1121431"/>
    <lineage>
        <taxon>Bacteria</taxon>
        <taxon>Bacillati</taxon>
        <taxon>Bacillota</taxon>
        <taxon>Clostridia</taxon>
        <taxon>Eubacteriales</taxon>
        <taxon>Desulfallaceae</taxon>
        <taxon>Desulfallas</taxon>
    </lineage>
</organism>
<keyword evidence="8" id="KW-1185">Reference proteome</keyword>
<dbReference type="PANTHER" id="PTHR43809">
    <property type="entry name" value="NITRITE REDUCTASE (NADH) LARGE SUBUNIT"/>
    <property type="match status" value="1"/>
</dbReference>
<evidence type="ECO:0000313" key="8">
    <source>
        <dbReference type="Proteomes" id="UP000323166"/>
    </source>
</evidence>
<name>A0A5S4ZXY6_9FIRM</name>
<dbReference type="RefSeq" id="WP_166510305.1">
    <property type="nucleotide sequence ID" value="NZ_VNHM01000001.1"/>
</dbReference>
<comment type="caution">
    <text evidence="7">The sequence shown here is derived from an EMBL/GenBank/DDBJ whole genome shotgun (WGS) entry which is preliminary data.</text>
</comment>
<dbReference type="AlphaFoldDB" id="A0A5S4ZXY6"/>
<dbReference type="SUPFAM" id="SSF56014">
    <property type="entry name" value="Nitrite and sulphite reductase 4Fe-4S domain-like"/>
    <property type="match status" value="1"/>
</dbReference>
<dbReference type="SUPFAM" id="SSF55124">
    <property type="entry name" value="Nitrite/Sulfite reductase N-terminal domain-like"/>
    <property type="match status" value="1"/>
</dbReference>
<dbReference type="GO" id="GO:0016491">
    <property type="term" value="F:oxidoreductase activity"/>
    <property type="evidence" value="ECO:0007669"/>
    <property type="project" value="UniProtKB-KW"/>
</dbReference>
<sequence>MGKAYFKQSCGLIAINIVAACGVFTPDQFAGLGKAAQDCDVFRLKLTTRQTVVAVLDEQRVSQLEQRVNDLGLHVSPYGGAVRAVKACAGNAALCPRALGDALDLGIAIQEKYLGQDVPKDVKIAVAGCPRGCTDPLCADFGVVARGADAFDVFLGGRGGGSKPVHGQLLAGKVCKEEVFKLLDHVLERYRAMGLSKERLARTIARLGPEPFHPPAGLLSGSKEQGSADREFLSFLEGKGEQ</sequence>
<reference evidence="7 8" key="1">
    <citation type="submission" date="2019-07" db="EMBL/GenBank/DDBJ databases">
        <title>Genomic Encyclopedia of Type Strains, Phase I: the one thousand microbial genomes (KMG-I) project.</title>
        <authorList>
            <person name="Kyrpides N."/>
        </authorList>
    </citation>
    <scope>NUCLEOTIDE SEQUENCE [LARGE SCALE GENOMIC DNA]</scope>
    <source>
        <strain evidence="7 8">DSM 6562</strain>
    </source>
</reference>
<keyword evidence="3" id="KW-0560">Oxidoreductase</keyword>
<dbReference type="GO" id="GO:0051536">
    <property type="term" value="F:iron-sulfur cluster binding"/>
    <property type="evidence" value="ECO:0007669"/>
    <property type="project" value="UniProtKB-KW"/>
</dbReference>
<protein>
    <submittedName>
        <fullName evidence="7">Nitrite/sulfite reductase ferredoxin-like protein</fullName>
    </submittedName>
</protein>
<evidence type="ECO:0000256" key="3">
    <source>
        <dbReference type="ARBA" id="ARBA00023002"/>
    </source>
</evidence>
<dbReference type="Gene3D" id="3.30.413.10">
    <property type="entry name" value="Sulfite Reductase Hemoprotein, domain 1"/>
    <property type="match status" value="1"/>
</dbReference>
<dbReference type="PANTHER" id="PTHR43809:SF1">
    <property type="entry name" value="NITRITE REDUCTASE (NADH) LARGE SUBUNIT"/>
    <property type="match status" value="1"/>
</dbReference>
<dbReference type="Proteomes" id="UP000323166">
    <property type="component" value="Unassembled WGS sequence"/>
</dbReference>
<keyword evidence="2" id="KW-0479">Metal-binding</keyword>
<keyword evidence="1" id="KW-0349">Heme</keyword>
<dbReference type="InterPro" id="IPR052034">
    <property type="entry name" value="NasD-like"/>
</dbReference>
<keyword evidence="4" id="KW-0408">Iron</keyword>
<feature type="domain" description="Nitrite/sulphite reductase 4Fe-4S" evidence="6">
    <location>
        <begin position="79"/>
        <end position="212"/>
    </location>
</feature>
<evidence type="ECO:0000256" key="5">
    <source>
        <dbReference type="ARBA" id="ARBA00023014"/>
    </source>
</evidence>
<proteinExistence type="predicted"/>
<accession>A0A5S4ZXY6</accession>
<evidence type="ECO:0000313" key="7">
    <source>
        <dbReference type="EMBL" id="TYO97954.1"/>
    </source>
</evidence>
<evidence type="ECO:0000256" key="1">
    <source>
        <dbReference type="ARBA" id="ARBA00022617"/>
    </source>
</evidence>
<evidence type="ECO:0000259" key="6">
    <source>
        <dbReference type="Pfam" id="PF01077"/>
    </source>
</evidence>
<dbReference type="InterPro" id="IPR036136">
    <property type="entry name" value="Nit/Sulf_reduc_fer-like_dom_sf"/>
</dbReference>
<dbReference type="EMBL" id="VNHM01000001">
    <property type="protein sequence ID" value="TYO97954.1"/>
    <property type="molecule type" value="Genomic_DNA"/>
</dbReference>